<dbReference type="KEGG" id="cbp:EB354_13640"/>
<reference evidence="2 4" key="2">
    <citation type="submission" date="2018-06" db="EMBL/GenBank/DDBJ databases">
        <authorList>
            <consortium name="Pathogen Informatics"/>
            <person name="Doyle S."/>
        </authorList>
    </citation>
    <scope>NUCLEOTIDE SEQUENCE [LARGE SCALE GENOMIC DNA]</scope>
    <source>
        <strain evidence="2 4">NCTC11212</strain>
    </source>
</reference>
<evidence type="ECO:0000313" key="2">
    <source>
        <dbReference type="EMBL" id="SQA90839.1"/>
    </source>
</evidence>
<sequence>MIIELVPVIEITNYYENIPTPSDGPSWKFPDEWENYFLLTNVEAGYSKDLKSYSKGSSLYQINEISDADLLKLIQKEINVQQSDENL</sequence>
<dbReference type="Proteomes" id="UP000251937">
    <property type="component" value="Unassembled WGS sequence"/>
</dbReference>
<keyword evidence="3" id="KW-1185">Reference proteome</keyword>
<dbReference type="AlphaFoldDB" id="A0AAX2IM77"/>
<comment type="caution">
    <text evidence="2">The sequence shown here is derived from an EMBL/GenBank/DDBJ whole genome shotgun (WGS) entry which is preliminary data.</text>
</comment>
<name>A0AAX2IM77_9FLAO</name>
<gene>
    <name evidence="2" type="ORF">NCTC11212_02742</name>
    <name evidence="1" type="ORF">SAMN05421800_1057</name>
</gene>
<evidence type="ECO:0000313" key="1">
    <source>
        <dbReference type="EMBL" id="SKB64082.1"/>
    </source>
</evidence>
<dbReference type="Proteomes" id="UP000190669">
    <property type="component" value="Unassembled WGS sequence"/>
</dbReference>
<accession>A0AAX2IM77</accession>
<organism evidence="2 4">
    <name type="scientific">Chryseobacterium balustinum</name>
    <dbReference type="NCBI Taxonomy" id="246"/>
    <lineage>
        <taxon>Bacteria</taxon>
        <taxon>Pseudomonadati</taxon>
        <taxon>Bacteroidota</taxon>
        <taxon>Flavobacteriia</taxon>
        <taxon>Flavobacteriales</taxon>
        <taxon>Weeksellaceae</taxon>
        <taxon>Chryseobacterium group</taxon>
        <taxon>Chryseobacterium</taxon>
    </lineage>
</organism>
<dbReference type="EMBL" id="FUZE01000005">
    <property type="protein sequence ID" value="SKB64082.1"/>
    <property type="molecule type" value="Genomic_DNA"/>
</dbReference>
<proteinExistence type="predicted"/>
<dbReference type="RefSeq" id="WP_079464774.1">
    <property type="nucleotide sequence ID" value="NZ_CP033934.1"/>
</dbReference>
<protein>
    <submittedName>
        <fullName evidence="2">Uncharacterized protein</fullName>
    </submittedName>
</protein>
<evidence type="ECO:0000313" key="4">
    <source>
        <dbReference type="Proteomes" id="UP000251937"/>
    </source>
</evidence>
<dbReference type="EMBL" id="UAVR01000013">
    <property type="protein sequence ID" value="SQA90839.1"/>
    <property type="molecule type" value="Genomic_DNA"/>
</dbReference>
<evidence type="ECO:0000313" key="3">
    <source>
        <dbReference type="Proteomes" id="UP000190669"/>
    </source>
</evidence>
<reference evidence="1 3" key="1">
    <citation type="submission" date="2017-02" db="EMBL/GenBank/DDBJ databases">
        <authorList>
            <person name="Varghese N."/>
            <person name="Submissions S."/>
        </authorList>
    </citation>
    <scope>NUCLEOTIDE SEQUENCE [LARGE SCALE GENOMIC DNA]</scope>
    <source>
        <strain evidence="1 3">DSM 16775</strain>
    </source>
</reference>